<dbReference type="Pfam" id="PF07976">
    <property type="entry name" value="Phe_hydrox_dim"/>
    <property type="match status" value="1"/>
</dbReference>
<evidence type="ECO:0000313" key="9">
    <source>
        <dbReference type="Proteomes" id="UP000831786"/>
    </source>
</evidence>
<organism evidence="8 9">
    <name type="scientific">Leucobacter allii</name>
    <dbReference type="NCBI Taxonomy" id="2932247"/>
    <lineage>
        <taxon>Bacteria</taxon>
        <taxon>Bacillati</taxon>
        <taxon>Actinomycetota</taxon>
        <taxon>Actinomycetes</taxon>
        <taxon>Micrococcales</taxon>
        <taxon>Microbacteriaceae</taxon>
        <taxon>Leucobacter</taxon>
    </lineage>
</organism>
<evidence type="ECO:0000256" key="1">
    <source>
        <dbReference type="ARBA" id="ARBA00001974"/>
    </source>
</evidence>
<dbReference type="InterPro" id="IPR036249">
    <property type="entry name" value="Thioredoxin-like_sf"/>
</dbReference>
<dbReference type="InterPro" id="IPR012941">
    <property type="entry name" value="Phe_hydrox_C_dim_dom"/>
</dbReference>
<sequence length="621" mass="68793">MEQFHHRGYVSTDPRILPADGTGIDRPAEIPEELDVLIVGTGPAGMIAAAQLSRFPELTTRIIDSLDARLEIGRADGIQTRSVETFDAFDFAEEITAEAFKLTSMNFWGPDPADPSRIMHTGWAADDDRGISEYVQLIVNQTRVYDYFERYMAWSPTRNAPDYGIEFVGLEERPGERHPLHVTLRRTAGERAGEEFTIRARAVVGADGARSRVRKAIGGSLVGEPQNQAWGVLDLLAVTDFPDIRTKSAIANAHGSILVIPREGGHLFRLYVDMGDVPPGGGEAIRSKTADDVIALARRILHPYTLDVKEVVWSTIYEVNHRVADRFDNGSEKHDPNVFIIGDACHTHSAKAGQGMNVSMQDGFNLAWKLGYALTGIGDRRLLDTYHAERRVTAVNLIDFDKELSSRYAHAEEGESDIEDFYVRNIEFAAGHMTEYERSIIVGDAGFQELADGFPLGKRFKSAPVMRRADAAPQHLGHTHQADGRYRIYVFSDRDGFATDAAVARWARWMDEAEASPVNRYRLREGDRDATFDIKVIAQQPFDAFAFADAPALFRPAVGPYGLTDYTKVFAAIPEDDVFAARGISLDGAVVIVRPDQYVAAVLPLVRPELVGAYFDGFMVG</sequence>
<keyword evidence="8" id="KW-0503">Monooxygenase</keyword>
<dbReference type="InterPro" id="IPR050641">
    <property type="entry name" value="RIFMO-like"/>
</dbReference>
<evidence type="ECO:0000313" key="8">
    <source>
        <dbReference type="EMBL" id="UOQ55962.1"/>
    </source>
</evidence>
<dbReference type="Pfam" id="PF01494">
    <property type="entry name" value="FAD_binding_3"/>
    <property type="match status" value="1"/>
</dbReference>
<gene>
    <name evidence="8" type="ORF">MUN78_09615</name>
</gene>
<keyword evidence="9" id="KW-1185">Reference proteome</keyword>
<evidence type="ECO:0000259" key="7">
    <source>
        <dbReference type="Pfam" id="PF07976"/>
    </source>
</evidence>
<dbReference type="Proteomes" id="UP000831786">
    <property type="component" value="Chromosome"/>
</dbReference>
<dbReference type="PRINTS" id="PR00420">
    <property type="entry name" value="RNGMNOXGNASE"/>
</dbReference>
<dbReference type="CDD" id="cd02979">
    <property type="entry name" value="PHOX_C"/>
    <property type="match status" value="1"/>
</dbReference>
<name>A0ABY4FJ08_9MICO</name>
<dbReference type="RefSeq" id="WP_244726061.1">
    <property type="nucleotide sequence ID" value="NZ_CP095045.1"/>
</dbReference>
<dbReference type="InterPro" id="IPR038220">
    <property type="entry name" value="PHOX_C_sf"/>
</dbReference>
<dbReference type="Gene3D" id="3.40.30.20">
    <property type="match status" value="1"/>
</dbReference>
<dbReference type="SUPFAM" id="SSF51905">
    <property type="entry name" value="FAD/NAD(P)-binding domain"/>
    <property type="match status" value="1"/>
</dbReference>
<evidence type="ECO:0000259" key="6">
    <source>
        <dbReference type="Pfam" id="PF01494"/>
    </source>
</evidence>
<comment type="similarity">
    <text evidence="2">Belongs to the PheA/TfdB FAD monooxygenase family.</text>
</comment>
<dbReference type="SUPFAM" id="SSF54373">
    <property type="entry name" value="FAD-linked reductases, C-terminal domain"/>
    <property type="match status" value="1"/>
</dbReference>
<comment type="cofactor">
    <cofactor evidence="1">
        <name>FAD</name>
        <dbReference type="ChEBI" id="CHEBI:57692"/>
    </cofactor>
</comment>
<accession>A0ABY4FJ08</accession>
<keyword evidence="4" id="KW-0274">FAD</keyword>
<dbReference type="GO" id="GO:0004497">
    <property type="term" value="F:monooxygenase activity"/>
    <property type="evidence" value="ECO:0007669"/>
    <property type="project" value="UniProtKB-KW"/>
</dbReference>
<evidence type="ECO:0000256" key="4">
    <source>
        <dbReference type="ARBA" id="ARBA00022827"/>
    </source>
</evidence>
<feature type="domain" description="Phenol hydroxylase-like C-terminal dimerisation" evidence="7">
    <location>
        <begin position="434"/>
        <end position="620"/>
    </location>
</feature>
<evidence type="ECO:0000256" key="3">
    <source>
        <dbReference type="ARBA" id="ARBA00022630"/>
    </source>
</evidence>
<reference evidence="8 9" key="1">
    <citation type="submission" date="2022-04" db="EMBL/GenBank/DDBJ databases">
        <title>Leucobacter sp. isolated from rhizosphere of garlic.</title>
        <authorList>
            <person name="Won M."/>
            <person name="Lee C.-M."/>
            <person name="Woen H.-Y."/>
            <person name="Kwon S.-W."/>
        </authorList>
    </citation>
    <scope>NUCLEOTIDE SEQUENCE [LARGE SCALE GENOMIC DNA]</scope>
    <source>
        <strain evidence="8 9">H21R-40</strain>
    </source>
</reference>
<dbReference type="PANTHER" id="PTHR43004:SF19">
    <property type="entry name" value="BINDING MONOOXYGENASE, PUTATIVE (JCVI)-RELATED"/>
    <property type="match status" value="1"/>
</dbReference>
<dbReference type="EMBL" id="CP095045">
    <property type="protein sequence ID" value="UOQ55962.1"/>
    <property type="molecule type" value="Genomic_DNA"/>
</dbReference>
<dbReference type="InterPro" id="IPR002938">
    <property type="entry name" value="FAD-bd"/>
</dbReference>
<protein>
    <submittedName>
        <fullName evidence="8">FAD-dependent monooxygenase</fullName>
    </submittedName>
</protein>
<dbReference type="PANTHER" id="PTHR43004">
    <property type="entry name" value="TRK SYSTEM POTASSIUM UPTAKE PROTEIN"/>
    <property type="match status" value="1"/>
</dbReference>
<dbReference type="InterPro" id="IPR036188">
    <property type="entry name" value="FAD/NAD-bd_sf"/>
</dbReference>
<dbReference type="NCBIfam" id="NF006144">
    <property type="entry name" value="PRK08294.1"/>
    <property type="match status" value="1"/>
</dbReference>
<keyword evidence="3" id="KW-0285">Flavoprotein</keyword>
<dbReference type="Gene3D" id="3.50.50.60">
    <property type="entry name" value="FAD/NAD(P)-binding domain"/>
    <property type="match status" value="1"/>
</dbReference>
<feature type="domain" description="FAD-binding" evidence="6">
    <location>
        <begin position="33"/>
        <end position="400"/>
    </location>
</feature>
<proteinExistence type="inferred from homology"/>
<dbReference type="SUPFAM" id="SSF52833">
    <property type="entry name" value="Thioredoxin-like"/>
    <property type="match status" value="1"/>
</dbReference>
<dbReference type="Gene3D" id="3.30.9.10">
    <property type="entry name" value="D-Amino Acid Oxidase, subunit A, domain 2"/>
    <property type="match status" value="1"/>
</dbReference>
<evidence type="ECO:0000256" key="2">
    <source>
        <dbReference type="ARBA" id="ARBA00007801"/>
    </source>
</evidence>
<evidence type="ECO:0000256" key="5">
    <source>
        <dbReference type="ARBA" id="ARBA00023002"/>
    </source>
</evidence>
<keyword evidence="5" id="KW-0560">Oxidoreductase</keyword>